<sequence>MSRRRTLALIGGGTILAATGGVAWEVTRPLTDAVAPWDLAGSYPDPRMRALSWAILAPNSHNLQPWKVDLSRPDEVVLYPDLDRLLPETDPFNRQITISLGCFLELMRMAALEDGLAVEAELFPEGADPGGLDGRPVAICRFRPTTEARDPLFAQAAIRRSNKEPYDMARRVPTEALARIAAAARQTEVGVTDDPETVAALREITVRAMEIEIDTPRTYAESVEVFRIGRREVEANPDGLEFHGPAFETMRLFGLFTREAAGNPESAAFAQGKTAVLGPIATAMAHIWQVTPDNSRETQIATGRDWLRINLAAVEEGIGFHPLSQGLQEYPEMADVFAGLHDRLAPDGGTVQMLGRLGYGPEIGPTPRWPLEAKIMA</sequence>
<dbReference type="OrthoDB" id="8156917at2"/>
<dbReference type="AlphaFoldDB" id="A0A3N2R1G0"/>
<dbReference type="Proteomes" id="UP000268016">
    <property type="component" value="Unassembled WGS sequence"/>
</dbReference>
<comment type="caution">
    <text evidence="1">The sequence shown here is derived from an EMBL/GenBank/DDBJ whole genome shotgun (WGS) entry which is preliminary data.</text>
</comment>
<gene>
    <name evidence="1" type="ORF">EAT49_11265</name>
</gene>
<dbReference type="EMBL" id="RDRB01000005">
    <property type="protein sequence ID" value="ROU01297.1"/>
    <property type="molecule type" value="Genomic_DNA"/>
</dbReference>
<dbReference type="InterPro" id="IPR000415">
    <property type="entry name" value="Nitroreductase-like"/>
</dbReference>
<evidence type="ECO:0000313" key="2">
    <source>
        <dbReference type="Proteomes" id="UP000268016"/>
    </source>
</evidence>
<organism evidence="1 2">
    <name type="scientific">Histidinibacterium lentulum</name>
    <dbReference type="NCBI Taxonomy" id="2480588"/>
    <lineage>
        <taxon>Bacteria</taxon>
        <taxon>Pseudomonadati</taxon>
        <taxon>Pseudomonadota</taxon>
        <taxon>Alphaproteobacteria</taxon>
        <taxon>Rhodobacterales</taxon>
        <taxon>Paracoccaceae</taxon>
        <taxon>Histidinibacterium</taxon>
    </lineage>
</organism>
<evidence type="ECO:0000313" key="1">
    <source>
        <dbReference type="EMBL" id="ROU01297.1"/>
    </source>
</evidence>
<dbReference type="Gene3D" id="3.40.109.10">
    <property type="entry name" value="NADH Oxidase"/>
    <property type="match status" value="1"/>
</dbReference>
<dbReference type="NCBIfam" id="NF047509">
    <property type="entry name" value="Rv3131_FMN_oxido"/>
    <property type="match status" value="1"/>
</dbReference>
<accession>A0A3N2R1G0</accession>
<protein>
    <submittedName>
        <fullName evidence="1">Twin-arginine translocation pathway signal protein</fullName>
    </submittedName>
</protein>
<name>A0A3N2R1G0_9RHOB</name>
<proteinExistence type="predicted"/>
<keyword evidence="2" id="KW-1185">Reference proteome</keyword>
<dbReference type="SUPFAM" id="SSF55469">
    <property type="entry name" value="FMN-dependent nitroreductase-like"/>
    <property type="match status" value="1"/>
</dbReference>
<dbReference type="GO" id="GO:0016491">
    <property type="term" value="F:oxidoreductase activity"/>
    <property type="evidence" value="ECO:0007669"/>
    <property type="project" value="InterPro"/>
</dbReference>
<reference evidence="1 2" key="1">
    <citation type="submission" date="2018-10" db="EMBL/GenBank/DDBJ databases">
        <title>Histidinibacterium lentulum gen. nov., sp. nov., a marine bacterium from the culture broth of Picochlorum sp. 122.</title>
        <authorList>
            <person name="Wang G."/>
        </authorList>
    </citation>
    <scope>NUCLEOTIDE SEQUENCE [LARGE SCALE GENOMIC DNA]</scope>
    <source>
        <strain evidence="1 2">B17</strain>
    </source>
</reference>